<evidence type="ECO:0000313" key="2">
    <source>
        <dbReference type="EMBL" id="RCK73929.1"/>
    </source>
</evidence>
<gene>
    <name evidence="2" type="ORF">OZSIB_1669</name>
</gene>
<evidence type="ECO:0000259" key="1">
    <source>
        <dbReference type="Pfam" id="PF13546"/>
    </source>
</evidence>
<dbReference type="Pfam" id="PF13546">
    <property type="entry name" value="DDE_5"/>
    <property type="match status" value="1"/>
</dbReference>
<dbReference type="SUPFAM" id="SSF53098">
    <property type="entry name" value="Ribonuclease H-like"/>
    <property type="match status" value="1"/>
</dbReference>
<dbReference type="InterPro" id="IPR038721">
    <property type="entry name" value="IS701-like_DDE_dom"/>
</dbReference>
<accession>A0A367Z845</accession>
<comment type="caution">
    <text evidence="2">The sequence shown here is derived from an EMBL/GenBank/DDBJ whole genome shotgun (WGS) entry which is preliminary data.</text>
</comment>
<dbReference type="Proteomes" id="UP000252355">
    <property type="component" value="Unassembled WGS sequence"/>
</dbReference>
<reference evidence="2 3" key="1">
    <citation type="submission" date="2018-05" db="EMBL/GenBank/DDBJ databases">
        <title>A metagenomic window into the 2 km-deep terrestrial subsurface aquifer revealed taxonomically and functionally diverse microbial community comprising novel uncultured bacterial lineages.</title>
        <authorList>
            <person name="Kadnikov V.V."/>
            <person name="Mardanov A.V."/>
            <person name="Beletsky A.V."/>
            <person name="Banks D."/>
            <person name="Pimenov N.V."/>
            <person name="Frank Y.A."/>
            <person name="Karnachuk O.V."/>
            <person name="Ravin N.V."/>
        </authorList>
    </citation>
    <scope>NUCLEOTIDE SEQUENCE [LARGE SCALE GENOMIC DNA]</scope>
    <source>
        <strain evidence="2">BY5</strain>
    </source>
</reference>
<proteinExistence type="predicted"/>
<dbReference type="InterPro" id="IPR012337">
    <property type="entry name" value="RNaseH-like_sf"/>
</dbReference>
<protein>
    <recommendedName>
        <fullName evidence="1">Transposase IS701-like DDE domain-containing protein</fullName>
    </recommendedName>
</protein>
<evidence type="ECO:0000313" key="3">
    <source>
        <dbReference type="Proteomes" id="UP000252355"/>
    </source>
</evidence>
<organism evidence="2 3">
    <name type="scientific">Candidatus Ozemobacter sibiricus</name>
    <dbReference type="NCBI Taxonomy" id="2268124"/>
    <lineage>
        <taxon>Bacteria</taxon>
        <taxon>Candidatus Ozemobacteria</taxon>
        <taxon>Candidatus Ozemobacterales</taxon>
        <taxon>Candidatus Ozemobacteraceae</taxon>
        <taxon>Candidatus Ozemobacter</taxon>
    </lineage>
</organism>
<dbReference type="AlphaFoldDB" id="A0A367Z845"/>
<feature type="domain" description="Transposase IS701-like DDE" evidence="1">
    <location>
        <begin position="27"/>
        <end position="261"/>
    </location>
</feature>
<name>A0A367Z845_9BACT</name>
<sequence length="434" mass="50206">MISIPQLLELVQPLQKVFTRPARVLFENIIEDWILAPCRRFVTSIYQFGDPKRFRAHDAYHRWFRIGAWSLTALRKALALTIVRLFGHPNVLWLIGDDTVHKKTGRQVNGAKMCRDAVRSTATKIVYVWGLQIVLLCLEIIPPWGGEPLALPINLRLYRKRPNKKTGKSFLDLMLEMLEEVQSWFPERKIYFTADGLYAPLAGRLPAGIHIISRIRSDAAIYGKPPRRVPGQVGRPRTRGARLPTPEEIAAKATDWKPVKTFERGKERTRLAIVRHVIWHHDLPGRCIRLVIFRDPEGVEEDDYFFTTDLEMPPTFAVSRFSSRWAIEDTFRNCKQFLGIEEPQSWKGEGPERVATVGYVIYSLVWGWFLRYGDYKAFPARPWNKTKSRPSFQDALAGIRLQIWKSRFFETVPSRLEIHKFTETLIDALARAAS</sequence>
<dbReference type="EMBL" id="QOQW01000048">
    <property type="protein sequence ID" value="RCK73929.1"/>
    <property type="molecule type" value="Genomic_DNA"/>
</dbReference>